<organism evidence="2 3">
    <name type="scientific">Pseudoclavibacter endophyticus</name>
    <dbReference type="NCBI Taxonomy" id="1778590"/>
    <lineage>
        <taxon>Bacteria</taxon>
        <taxon>Bacillati</taxon>
        <taxon>Actinomycetota</taxon>
        <taxon>Actinomycetes</taxon>
        <taxon>Micrococcales</taxon>
        <taxon>Microbacteriaceae</taxon>
        <taxon>Pseudoclavibacter</taxon>
    </lineage>
</organism>
<dbReference type="OrthoDB" id="3237509at2"/>
<reference evidence="2 3" key="1">
    <citation type="submission" date="2019-09" db="EMBL/GenBank/DDBJ databases">
        <title>Phylogeny of genus Pseudoclavibacter and closely related genus.</title>
        <authorList>
            <person name="Li Y."/>
        </authorList>
    </citation>
    <scope>NUCLEOTIDE SEQUENCE [LARGE SCALE GENOMIC DNA]</scope>
    <source>
        <strain evidence="2 3">EGI 60007</strain>
    </source>
</reference>
<dbReference type="EMBL" id="WBJY01000002">
    <property type="protein sequence ID" value="KAB1648076.1"/>
    <property type="molecule type" value="Genomic_DNA"/>
</dbReference>
<dbReference type="AlphaFoldDB" id="A0A6H9WN68"/>
<keyword evidence="3" id="KW-1185">Reference proteome</keyword>
<evidence type="ECO:0000313" key="3">
    <source>
        <dbReference type="Proteomes" id="UP000431744"/>
    </source>
</evidence>
<dbReference type="GO" id="GO:0003700">
    <property type="term" value="F:DNA-binding transcription factor activity"/>
    <property type="evidence" value="ECO:0007669"/>
    <property type="project" value="InterPro"/>
</dbReference>
<sequence>MSDEGARPAETVTQSVPADALTEPLAATIDPDDFMPRLVALLSNKLVWRESRLLRERFDLGTNDWRVISALAIRPGFSLTEIADFIAVNKAIISKSVTTLIARGFIVVSHAPGRSRPLYLTPAGADMHDRMLPLSLSGQDFVLDGIDVERVADLNALLRELLARTDEAGFREPKGL</sequence>
<proteinExistence type="predicted"/>
<gene>
    <name evidence="2" type="ORF">F8O04_10115</name>
</gene>
<protein>
    <submittedName>
        <fullName evidence="2">Winged helix-turn-helix transcriptional regulator</fullName>
    </submittedName>
</protein>
<accession>A0A6H9WN68</accession>
<dbReference type="InterPro" id="IPR036390">
    <property type="entry name" value="WH_DNA-bd_sf"/>
</dbReference>
<dbReference type="SMART" id="SM00347">
    <property type="entry name" value="HTH_MARR"/>
    <property type="match status" value="1"/>
</dbReference>
<comment type="caution">
    <text evidence="2">The sequence shown here is derived from an EMBL/GenBank/DDBJ whole genome shotgun (WGS) entry which is preliminary data.</text>
</comment>
<evidence type="ECO:0000313" key="2">
    <source>
        <dbReference type="EMBL" id="KAB1648076.1"/>
    </source>
</evidence>
<evidence type="ECO:0000259" key="1">
    <source>
        <dbReference type="SMART" id="SM00347"/>
    </source>
</evidence>
<dbReference type="RefSeq" id="WP_158029271.1">
    <property type="nucleotide sequence ID" value="NZ_BMHG01000001.1"/>
</dbReference>
<dbReference type="InterPro" id="IPR000835">
    <property type="entry name" value="HTH_MarR-typ"/>
</dbReference>
<dbReference type="Proteomes" id="UP000431744">
    <property type="component" value="Unassembled WGS sequence"/>
</dbReference>
<dbReference type="SUPFAM" id="SSF46785">
    <property type="entry name" value="Winged helix' DNA-binding domain"/>
    <property type="match status" value="1"/>
</dbReference>
<dbReference type="InterPro" id="IPR036388">
    <property type="entry name" value="WH-like_DNA-bd_sf"/>
</dbReference>
<name>A0A6H9WN68_9MICO</name>
<dbReference type="Pfam" id="PF12802">
    <property type="entry name" value="MarR_2"/>
    <property type="match status" value="1"/>
</dbReference>
<dbReference type="Gene3D" id="1.10.10.10">
    <property type="entry name" value="Winged helix-like DNA-binding domain superfamily/Winged helix DNA-binding domain"/>
    <property type="match status" value="1"/>
</dbReference>
<feature type="domain" description="HTH marR-type" evidence="1">
    <location>
        <begin position="56"/>
        <end position="151"/>
    </location>
</feature>